<evidence type="ECO:0000259" key="16">
    <source>
        <dbReference type="PROSITE" id="PS50885"/>
    </source>
</evidence>
<protein>
    <recommendedName>
        <fullName evidence="3">histidine kinase</fullName>
        <ecNumber evidence="3">2.7.13.3</ecNumber>
    </recommendedName>
</protein>
<evidence type="ECO:0000256" key="4">
    <source>
        <dbReference type="ARBA" id="ARBA00022475"/>
    </source>
</evidence>
<dbReference type="GO" id="GO:0005886">
    <property type="term" value="C:plasma membrane"/>
    <property type="evidence" value="ECO:0007669"/>
    <property type="project" value="UniProtKB-SubCell"/>
</dbReference>
<proteinExistence type="predicted"/>
<evidence type="ECO:0000256" key="9">
    <source>
        <dbReference type="ARBA" id="ARBA00022777"/>
    </source>
</evidence>
<dbReference type="Gene3D" id="6.10.340.10">
    <property type="match status" value="1"/>
</dbReference>
<feature type="domain" description="HAMP" evidence="16">
    <location>
        <begin position="324"/>
        <end position="376"/>
    </location>
</feature>
<dbReference type="PANTHER" id="PTHR34220">
    <property type="entry name" value="SENSOR HISTIDINE KINASE YPDA"/>
    <property type="match status" value="1"/>
</dbReference>
<evidence type="ECO:0000256" key="1">
    <source>
        <dbReference type="ARBA" id="ARBA00000085"/>
    </source>
</evidence>
<evidence type="ECO:0000256" key="7">
    <source>
        <dbReference type="ARBA" id="ARBA00022692"/>
    </source>
</evidence>
<keyword evidence="18" id="KW-1185">Reference proteome</keyword>
<dbReference type="EC" id="2.7.13.3" evidence="3"/>
<dbReference type="RefSeq" id="WP_257445241.1">
    <property type="nucleotide sequence ID" value="NZ_JANIPJ010000006.1"/>
</dbReference>
<feature type="domain" description="Histidine kinase" evidence="15">
    <location>
        <begin position="482"/>
        <end position="599"/>
    </location>
</feature>
<dbReference type="InterPro" id="IPR036890">
    <property type="entry name" value="HATPase_C_sf"/>
</dbReference>
<feature type="transmembrane region" description="Helical" evidence="14">
    <location>
        <begin position="7"/>
        <end position="28"/>
    </location>
</feature>
<dbReference type="Pfam" id="PF00672">
    <property type="entry name" value="HAMP"/>
    <property type="match status" value="1"/>
</dbReference>
<dbReference type="SUPFAM" id="SSF55874">
    <property type="entry name" value="ATPase domain of HSP90 chaperone/DNA topoisomerase II/histidine kinase"/>
    <property type="match status" value="1"/>
</dbReference>
<keyword evidence="10" id="KW-0067">ATP-binding</keyword>
<dbReference type="InterPro" id="IPR050640">
    <property type="entry name" value="Bact_2-comp_sensor_kinase"/>
</dbReference>
<keyword evidence="7 14" id="KW-0812">Transmembrane</keyword>
<comment type="caution">
    <text evidence="17">The sequence shown here is derived from an EMBL/GenBank/DDBJ whole genome shotgun (WGS) entry which is preliminary data.</text>
</comment>
<dbReference type="Pfam" id="PF06580">
    <property type="entry name" value="His_kinase"/>
    <property type="match status" value="1"/>
</dbReference>
<dbReference type="Proteomes" id="UP001141950">
    <property type="component" value="Unassembled WGS sequence"/>
</dbReference>
<dbReference type="PROSITE" id="PS50109">
    <property type="entry name" value="HIS_KIN"/>
    <property type="match status" value="1"/>
</dbReference>
<comment type="subcellular location">
    <subcellularLocation>
        <location evidence="2">Cell membrane</location>
        <topology evidence="2">Multi-pass membrane protein</topology>
    </subcellularLocation>
</comment>
<dbReference type="PANTHER" id="PTHR34220:SF7">
    <property type="entry name" value="SENSOR HISTIDINE KINASE YPDA"/>
    <property type="match status" value="1"/>
</dbReference>
<keyword evidence="6" id="KW-0808">Transferase</keyword>
<keyword evidence="11 14" id="KW-1133">Transmembrane helix</keyword>
<evidence type="ECO:0000259" key="15">
    <source>
        <dbReference type="PROSITE" id="PS50109"/>
    </source>
</evidence>
<dbReference type="InterPro" id="IPR003594">
    <property type="entry name" value="HATPase_dom"/>
</dbReference>
<evidence type="ECO:0000256" key="2">
    <source>
        <dbReference type="ARBA" id="ARBA00004651"/>
    </source>
</evidence>
<dbReference type="Gene3D" id="3.30.565.10">
    <property type="entry name" value="Histidine kinase-like ATPase, C-terminal domain"/>
    <property type="match status" value="1"/>
</dbReference>
<dbReference type="InterPro" id="IPR010559">
    <property type="entry name" value="Sig_transdc_His_kin_internal"/>
</dbReference>
<dbReference type="AlphaFoldDB" id="A0A9X2MQ07"/>
<dbReference type="InterPro" id="IPR033479">
    <property type="entry name" value="dCache_1"/>
</dbReference>
<evidence type="ECO:0000256" key="6">
    <source>
        <dbReference type="ARBA" id="ARBA00022679"/>
    </source>
</evidence>
<evidence type="ECO:0000313" key="18">
    <source>
        <dbReference type="Proteomes" id="UP001141950"/>
    </source>
</evidence>
<comment type="catalytic activity">
    <reaction evidence="1">
        <text>ATP + protein L-histidine = ADP + protein N-phospho-L-histidine.</text>
        <dbReference type="EC" id="2.7.13.3"/>
    </reaction>
</comment>
<sequence>MNLRPKLMLAFISLIIIPMIVLGIFSFLNSETLLEKKYSEQSEITLKAIGGNISYFFRELDQLSNGNVVSPEVQDTLRQSKLPKDDNSTLIRITQAEKEMSRILFQHPAVSYVVLYAGDGTMFRANRNDPTTFRPIAFDELQRHSLYDDVIEKGGMPLWIGPHEQRDLTGVDPPLFTMLRVVKELESFNDLGIMVTQYKTEVVSSMLKAFQNPEDESQGARYFILNSEGLIMLDSNKRYDGHSIDLYTNSMPQLTQNYESARMKFDEVDSLVSSYQLDRNGWILLSVQPWNSLTDENVRFVQWIGMITVLGLLSAVLFNVFFVNRVAKSIIKVVRKMRLVEQGLLDIRVTAQGKDETVLLANSFNSMVERIGNLLSEVRREQERKQHAEMMLMQAQIKPHFLFNTLESINALAAQNEGGKIMLMVRRLSILLRTSMHHSEEISIKQEIEHVRSYLEIQKYRFEELFSYELHVPEEAFDYTILKLTLQPLVENSIQHGFDGYEDGQGVISIHVEVKLHKLVIMVSDNGTGMNREVLHKLSEGYNPSRKAHDEAEMGERRGLGIRNVADRLRIHYGPEFGMMICSSEGCGTTIRCVIPKSRGEGL</sequence>
<dbReference type="Pfam" id="PF02518">
    <property type="entry name" value="HATPase_c"/>
    <property type="match status" value="1"/>
</dbReference>
<evidence type="ECO:0000256" key="11">
    <source>
        <dbReference type="ARBA" id="ARBA00022989"/>
    </source>
</evidence>
<dbReference type="PROSITE" id="PS50885">
    <property type="entry name" value="HAMP"/>
    <property type="match status" value="1"/>
</dbReference>
<keyword evidence="13 14" id="KW-0472">Membrane</keyword>
<evidence type="ECO:0000256" key="10">
    <source>
        <dbReference type="ARBA" id="ARBA00022840"/>
    </source>
</evidence>
<evidence type="ECO:0000256" key="13">
    <source>
        <dbReference type="ARBA" id="ARBA00023136"/>
    </source>
</evidence>
<keyword evidence="9 17" id="KW-0418">Kinase</keyword>
<evidence type="ECO:0000256" key="5">
    <source>
        <dbReference type="ARBA" id="ARBA00022553"/>
    </source>
</evidence>
<gene>
    <name evidence="17" type="ORF">NQZ67_10520</name>
</gene>
<evidence type="ECO:0000256" key="3">
    <source>
        <dbReference type="ARBA" id="ARBA00012438"/>
    </source>
</evidence>
<dbReference type="SMART" id="SM00304">
    <property type="entry name" value="HAMP"/>
    <property type="match status" value="1"/>
</dbReference>
<evidence type="ECO:0000256" key="14">
    <source>
        <dbReference type="SAM" id="Phobius"/>
    </source>
</evidence>
<reference evidence="17" key="1">
    <citation type="submission" date="2022-08" db="EMBL/GenBank/DDBJ databases">
        <title>The genomic sequence of strain Paenibacillus sp. SCIV0701.</title>
        <authorList>
            <person name="Zhao H."/>
        </authorList>
    </citation>
    <scope>NUCLEOTIDE SEQUENCE</scope>
    <source>
        <strain evidence="17">SCIV0701</strain>
    </source>
</reference>
<accession>A0A9X2MQ07</accession>
<feature type="transmembrane region" description="Helical" evidence="14">
    <location>
        <begin position="300"/>
        <end position="322"/>
    </location>
</feature>
<dbReference type="InterPro" id="IPR003660">
    <property type="entry name" value="HAMP_dom"/>
</dbReference>
<evidence type="ECO:0000313" key="17">
    <source>
        <dbReference type="EMBL" id="MCR2804315.1"/>
    </source>
</evidence>
<dbReference type="InterPro" id="IPR005467">
    <property type="entry name" value="His_kinase_dom"/>
</dbReference>
<keyword evidence="8" id="KW-0547">Nucleotide-binding</keyword>
<organism evidence="17 18">
    <name type="scientific">Paenibacillus soyae</name>
    <dbReference type="NCBI Taxonomy" id="2969249"/>
    <lineage>
        <taxon>Bacteria</taxon>
        <taxon>Bacillati</taxon>
        <taxon>Bacillota</taxon>
        <taxon>Bacilli</taxon>
        <taxon>Bacillales</taxon>
        <taxon>Paenibacillaceae</taxon>
        <taxon>Paenibacillus</taxon>
    </lineage>
</organism>
<keyword evidence="5" id="KW-0597">Phosphoprotein</keyword>
<keyword evidence="12" id="KW-0902">Two-component regulatory system</keyword>
<keyword evidence="4" id="KW-1003">Cell membrane</keyword>
<dbReference type="Pfam" id="PF02743">
    <property type="entry name" value="dCache_1"/>
    <property type="match status" value="1"/>
</dbReference>
<dbReference type="SUPFAM" id="SSF158472">
    <property type="entry name" value="HAMP domain-like"/>
    <property type="match status" value="1"/>
</dbReference>
<dbReference type="SMART" id="SM00387">
    <property type="entry name" value="HATPase_c"/>
    <property type="match status" value="1"/>
</dbReference>
<dbReference type="GO" id="GO:0005524">
    <property type="term" value="F:ATP binding"/>
    <property type="evidence" value="ECO:0007669"/>
    <property type="project" value="UniProtKB-KW"/>
</dbReference>
<name>A0A9X2MQ07_9BACL</name>
<dbReference type="CDD" id="cd06225">
    <property type="entry name" value="HAMP"/>
    <property type="match status" value="1"/>
</dbReference>
<dbReference type="EMBL" id="JANIPJ010000006">
    <property type="protein sequence ID" value="MCR2804315.1"/>
    <property type="molecule type" value="Genomic_DNA"/>
</dbReference>
<evidence type="ECO:0000256" key="12">
    <source>
        <dbReference type="ARBA" id="ARBA00023012"/>
    </source>
</evidence>
<dbReference type="GO" id="GO:0000155">
    <property type="term" value="F:phosphorelay sensor kinase activity"/>
    <property type="evidence" value="ECO:0007669"/>
    <property type="project" value="InterPro"/>
</dbReference>
<evidence type="ECO:0000256" key="8">
    <source>
        <dbReference type="ARBA" id="ARBA00022741"/>
    </source>
</evidence>